<dbReference type="InterPro" id="IPR003961">
    <property type="entry name" value="FN3_dom"/>
</dbReference>
<dbReference type="GO" id="GO:0008270">
    <property type="term" value="F:zinc ion binding"/>
    <property type="evidence" value="ECO:0007669"/>
    <property type="project" value="InterPro"/>
</dbReference>
<dbReference type="GO" id="GO:0006508">
    <property type="term" value="P:proteolysis"/>
    <property type="evidence" value="ECO:0007669"/>
    <property type="project" value="UniProtKB-KW"/>
</dbReference>
<dbReference type="InterPro" id="IPR057078">
    <property type="entry name" value="HYR-4C"/>
</dbReference>
<dbReference type="PANTHER" id="PTHR11705:SF143">
    <property type="entry name" value="SLL0236 PROTEIN"/>
    <property type="match status" value="1"/>
</dbReference>
<evidence type="ECO:0000313" key="14">
    <source>
        <dbReference type="Proteomes" id="UP000295714"/>
    </source>
</evidence>
<protein>
    <submittedName>
        <fullName evidence="13">Fibronectin type III domain protein</fullName>
    </submittedName>
</protein>
<evidence type="ECO:0000256" key="3">
    <source>
        <dbReference type="ARBA" id="ARBA00022670"/>
    </source>
</evidence>
<dbReference type="Pfam" id="PF00629">
    <property type="entry name" value="MAM"/>
    <property type="match status" value="1"/>
</dbReference>
<keyword evidence="4" id="KW-0378">Hydrolase</keyword>
<sequence length="1344" mass="145055">MKRITLTILLALFALVQTVSAQTHKRIKINASSHQEVHRLADLGIDLRCGAIQTSSAFTMDIANADLEILRSNNIPYQVIIHDLNQFYKESSNKDLLKGQLELQREKSKTLSHYQSLSQRSSVALNTLDNYLQYIGANEVDWNVPLNYPDVTSTAEVPMGGSLTVSQVLTELDKMRAYSQNNGLDIVSEKADASGTSNHKTWGNPATTITNPYYSASNSALGPQTYTGVGSAQQRFDPQTIYYVRITGNESSTTEGDKPQILYTSMIHSRELASLMGNIYFMWYLIENYDKDPAIKELVDNNELYFIPVVNPDGLRWNEAIASNGGGMQRKNLRPNTNSSSLDNRGVDLNRNFAYFWGSAGSGSSGSPTSSGYRGPAPFSEPETRIVKNFVESRNFKTTVWQHSFANSIPHPYGGNPSFVSGREDEMQKWHEDMTRYNRFVSGATIFPPANGIADDWMVGGNLDTTNNTIGATANGDNSTLLGVLATTPENGSNSDGFWPSRSNIINIVKRMMRINLMNAYYGGRYAKFHDLTPSNILSGQPPSNLTTDLTFGIERVGQTDGNFTLTITPIQNIQSVASPTIAINGLNVLDQTEVSSQITLTSGIQPNERIIYRIQLANSTGAIFYDATYEKVYQPNLLFQDNPDTDLLSNWTTSGTWTAATVSGAAYSGTRGIKVGGNNNNSYPNSTTRTITTANTYNFNSNPDYLIQYFAKWDIERNYDFVEVLASVNGGAYQPLEGKYTKPAATLATNDHANNSGAPQDSNSLGLIYDGDLFDNWKMEEIVIDSETNAFLLGASNVRIRFRFVSDNDNVLENYSSTPTGFYFDDFRIIGLDVPCDAALEPNNIEVNNIDFTSADVSWSNTNTPLATYDLRYREIGTLTWTEITNINATTQSITGLDTNTEYEVQVATRCNTNLSNFSDSKEFTTLNLCDSTISTFPYSESFETALATFTGDWTQGANGTEDDLDWTNNSGGTVSSGTGPTGASNGSRYLYTEVSAPGNITPVRDAILTSPCFDLTGRQNSTFTFDYHMFGLNTSNPMGSLSIEVSDNGAAFIPIPTGDTSQGNPLSGPQQTSSDISTPQGEWKTQSVNLSAYDGKVIRLRFIAISDGTFTSDISIDNLNFTSDIATSGPTAITQDITVNLDATGNATITEDAVNNGSTGTGTLTFDTDITSFTCANIGANTVTLTVTDDNGSDTATATVTVNDNTAPVPDAASLPDATGECSATITGSAPTATDNCGGTITGTTTDSLTSSTQGTTTVTWTFDDGNGNTSTQTQNIVINDTTAPTITAPANVTVSANASCEATGVILGTPTTADNCGVATVTNDAPATFPLGTTTVTWTVT</sequence>
<dbReference type="InterPro" id="IPR033810">
    <property type="entry name" value="Carboxypeptidase_T"/>
</dbReference>
<dbReference type="Gene3D" id="2.60.40.10">
    <property type="entry name" value="Immunoglobulins"/>
    <property type="match status" value="2"/>
</dbReference>
<gene>
    <name evidence="13" type="ORF">DFQ05_2744</name>
</gene>
<dbReference type="SUPFAM" id="SSF49899">
    <property type="entry name" value="Concanavalin A-like lectins/glucanases"/>
    <property type="match status" value="1"/>
</dbReference>
<comment type="cofactor">
    <cofactor evidence="1">
        <name>Zn(2+)</name>
        <dbReference type="ChEBI" id="CHEBI:29105"/>
    </cofactor>
</comment>
<organism evidence="13 14">
    <name type="scientific">Winogradskyella wandonensis</name>
    <dbReference type="NCBI Taxonomy" id="1442586"/>
    <lineage>
        <taxon>Bacteria</taxon>
        <taxon>Pseudomonadati</taxon>
        <taxon>Bacteroidota</taxon>
        <taxon>Flavobacteriia</taxon>
        <taxon>Flavobacteriales</taxon>
        <taxon>Flavobacteriaceae</taxon>
        <taxon>Winogradskyella</taxon>
    </lineage>
</organism>
<feature type="non-terminal residue" evidence="13">
    <location>
        <position position="1344"/>
    </location>
</feature>
<dbReference type="SUPFAM" id="SSF53187">
    <property type="entry name" value="Zn-dependent exopeptidases"/>
    <property type="match status" value="1"/>
</dbReference>
<feature type="region of interest" description="Disordered" evidence="8">
    <location>
        <begin position="964"/>
        <end position="986"/>
    </location>
</feature>
<evidence type="ECO:0000256" key="2">
    <source>
        <dbReference type="ARBA" id="ARBA00005988"/>
    </source>
</evidence>
<dbReference type="EMBL" id="SMGI01000008">
    <property type="protein sequence ID" value="TCK64035.1"/>
    <property type="molecule type" value="Genomic_DNA"/>
</dbReference>
<feature type="chain" id="PRO_5021025055" evidence="9">
    <location>
        <begin position="22"/>
        <end position="1344"/>
    </location>
</feature>
<feature type="compositionally biased region" description="Low complexity" evidence="8">
    <location>
        <begin position="969"/>
        <end position="986"/>
    </location>
</feature>
<evidence type="ECO:0000259" key="11">
    <source>
        <dbReference type="PROSITE" id="PS50853"/>
    </source>
</evidence>
<name>A0A4R1KGY6_9FLAO</name>
<dbReference type="GO" id="GO:0004181">
    <property type="term" value="F:metallocarboxypeptidase activity"/>
    <property type="evidence" value="ECO:0007669"/>
    <property type="project" value="InterPro"/>
</dbReference>
<dbReference type="Gene3D" id="3.40.630.10">
    <property type="entry name" value="Zn peptidases"/>
    <property type="match status" value="1"/>
</dbReference>
<keyword evidence="9" id="KW-0732">Signal</keyword>
<evidence type="ECO:0000256" key="5">
    <source>
        <dbReference type="ARBA" id="ARBA00022833"/>
    </source>
</evidence>
<dbReference type="GO" id="GO:0016020">
    <property type="term" value="C:membrane"/>
    <property type="evidence" value="ECO:0007669"/>
    <property type="project" value="InterPro"/>
</dbReference>
<dbReference type="InterPro" id="IPR000998">
    <property type="entry name" value="MAM_dom"/>
</dbReference>
<comment type="caution">
    <text evidence="13">The sequence shown here is derived from an EMBL/GenBank/DDBJ whole genome shotgun (WGS) entry which is preliminary data.</text>
</comment>
<dbReference type="InterPro" id="IPR036116">
    <property type="entry name" value="FN3_sf"/>
</dbReference>
<accession>A0A4R1KGY6</accession>
<feature type="compositionally biased region" description="Polar residues" evidence="8">
    <location>
        <begin position="1060"/>
        <end position="1083"/>
    </location>
</feature>
<dbReference type="Pfam" id="PF00246">
    <property type="entry name" value="Peptidase_M14"/>
    <property type="match status" value="1"/>
</dbReference>
<keyword evidence="3" id="KW-0645">Protease</keyword>
<comment type="caution">
    <text evidence="7">Lacks conserved residue(s) required for the propagation of feature annotation.</text>
</comment>
<dbReference type="GO" id="GO:0005615">
    <property type="term" value="C:extracellular space"/>
    <property type="evidence" value="ECO:0007669"/>
    <property type="project" value="TreeGrafter"/>
</dbReference>
<dbReference type="PANTHER" id="PTHR11705">
    <property type="entry name" value="PROTEASE FAMILY M14 CARBOXYPEPTIDASE A,B"/>
    <property type="match status" value="1"/>
</dbReference>
<feature type="domain" description="MAM" evidence="10">
    <location>
        <begin position="940"/>
        <end position="1130"/>
    </location>
</feature>
<dbReference type="InterPro" id="IPR013320">
    <property type="entry name" value="ConA-like_dom_sf"/>
</dbReference>
<keyword evidence="6" id="KW-0482">Metalloprotease</keyword>
<dbReference type="PROSITE" id="PS52035">
    <property type="entry name" value="PEPTIDASE_M14"/>
    <property type="match status" value="1"/>
</dbReference>
<reference evidence="13 14" key="1">
    <citation type="journal article" date="2015" name="Stand. Genomic Sci.">
        <title>Genomic Encyclopedia of Bacterial and Archaeal Type Strains, Phase III: the genomes of soil and plant-associated and newly described type strains.</title>
        <authorList>
            <person name="Whitman W.B."/>
            <person name="Woyke T."/>
            <person name="Klenk H.P."/>
            <person name="Zhou Y."/>
            <person name="Lilburn T.G."/>
            <person name="Beck B.J."/>
            <person name="De Vos P."/>
            <person name="Vandamme P."/>
            <person name="Eisen J.A."/>
            <person name="Garrity G."/>
            <person name="Hugenholtz P."/>
            <person name="Kyrpides N.C."/>
        </authorList>
    </citation>
    <scope>NUCLEOTIDE SEQUENCE [LARGE SCALE GENOMIC DNA]</scope>
    <source>
        <strain evidence="13 14">CECT 8445</strain>
    </source>
</reference>
<dbReference type="GO" id="GO:0004553">
    <property type="term" value="F:hydrolase activity, hydrolyzing O-glycosyl compounds"/>
    <property type="evidence" value="ECO:0007669"/>
    <property type="project" value="UniProtKB-ARBA"/>
</dbReference>
<comment type="similarity">
    <text evidence="2 7">Belongs to the peptidase M14 family.</text>
</comment>
<dbReference type="SMART" id="SM00631">
    <property type="entry name" value="Zn_pept"/>
    <property type="match status" value="1"/>
</dbReference>
<dbReference type="GO" id="GO:0005975">
    <property type="term" value="P:carbohydrate metabolic process"/>
    <property type="evidence" value="ECO:0007669"/>
    <property type="project" value="UniProtKB-ARBA"/>
</dbReference>
<dbReference type="Gene3D" id="2.60.120.200">
    <property type="match status" value="1"/>
</dbReference>
<evidence type="ECO:0000256" key="4">
    <source>
        <dbReference type="ARBA" id="ARBA00022801"/>
    </source>
</evidence>
<evidence type="ECO:0000256" key="6">
    <source>
        <dbReference type="ARBA" id="ARBA00023049"/>
    </source>
</evidence>
<dbReference type="Proteomes" id="UP000295714">
    <property type="component" value="Unassembled WGS sequence"/>
</dbReference>
<keyword evidence="14" id="KW-1185">Reference proteome</keyword>
<feature type="domain" description="Peptidase M14" evidence="12">
    <location>
        <begin position="198"/>
        <end position="523"/>
    </location>
</feature>
<dbReference type="PROSITE" id="PS50060">
    <property type="entry name" value="MAM_2"/>
    <property type="match status" value="1"/>
</dbReference>
<evidence type="ECO:0000256" key="1">
    <source>
        <dbReference type="ARBA" id="ARBA00001947"/>
    </source>
</evidence>
<dbReference type="PROSITE" id="PS50853">
    <property type="entry name" value="FN3"/>
    <property type="match status" value="1"/>
</dbReference>
<evidence type="ECO:0000256" key="7">
    <source>
        <dbReference type="PROSITE-ProRule" id="PRU01379"/>
    </source>
</evidence>
<keyword evidence="5" id="KW-0862">Zinc</keyword>
<feature type="region of interest" description="Disordered" evidence="8">
    <location>
        <begin position="1057"/>
        <end position="1083"/>
    </location>
</feature>
<dbReference type="CDD" id="cd03859">
    <property type="entry name" value="M14_CPT"/>
    <property type="match status" value="1"/>
</dbReference>
<dbReference type="Pfam" id="PF23237">
    <property type="entry name" value="HYR_4C"/>
    <property type="match status" value="1"/>
</dbReference>
<feature type="signal peptide" evidence="9">
    <location>
        <begin position="1"/>
        <end position="21"/>
    </location>
</feature>
<dbReference type="Pfam" id="PF00041">
    <property type="entry name" value="fn3"/>
    <property type="match status" value="1"/>
</dbReference>
<dbReference type="RefSeq" id="WP_199222006.1">
    <property type="nucleotide sequence ID" value="NZ_SMGI01000008.1"/>
</dbReference>
<dbReference type="SUPFAM" id="SSF49265">
    <property type="entry name" value="Fibronectin type III"/>
    <property type="match status" value="1"/>
</dbReference>
<dbReference type="InterPro" id="IPR000834">
    <property type="entry name" value="Peptidase_M14"/>
</dbReference>
<evidence type="ECO:0000256" key="9">
    <source>
        <dbReference type="SAM" id="SignalP"/>
    </source>
</evidence>
<dbReference type="SMART" id="SM00060">
    <property type="entry name" value="FN3"/>
    <property type="match status" value="1"/>
</dbReference>
<evidence type="ECO:0000259" key="10">
    <source>
        <dbReference type="PROSITE" id="PS50060"/>
    </source>
</evidence>
<proteinExistence type="inferred from homology"/>
<evidence type="ECO:0000259" key="12">
    <source>
        <dbReference type="PROSITE" id="PS52035"/>
    </source>
</evidence>
<evidence type="ECO:0000256" key="8">
    <source>
        <dbReference type="SAM" id="MobiDB-lite"/>
    </source>
</evidence>
<dbReference type="CDD" id="cd00063">
    <property type="entry name" value="FN3"/>
    <property type="match status" value="1"/>
</dbReference>
<feature type="domain" description="Fibronectin type-III" evidence="11">
    <location>
        <begin position="842"/>
        <end position="930"/>
    </location>
</feature>
<evidence type="ECO:0000313" key="13">
    <source>
        <dbReference type="EMBL" id="TCK64035.1"/>
    </source>
</evidence>
<dbReference type="InterPro" id="IPR013783">
    <property type="entry name" value="Ig-like_fold"/>
</dbReference>